<evidence type="ECO:0000259" key="5">
    <source>
        <dbReference type="PROSITE" id="PS50127"/>
    </source>
</evidence>
<evidence type="ECO:0000256" key="1">
    <source>
        <dbReference type="ARBA" id="ARBA00022679"/>
    </source>
</evidence>
<dbReference type="AlphaFoldDB" id="A0A816MNY6"/>
<protein>
    <recommendedName>
        <fullName evidence="5">UBC core domain-containing protein</fullName>
    </recommendedName>
</protein>
<evidence type="ECO:0000313" key="6">
    <source>
        <dbReference type="EMBL" id="CAF1682872.1"/>
    </source>
</evidence>
<dbReference type="InterPro" id="IPR000608">
    <property type="entry name" value="UBC"/>
</dbReference>
<dbReference type="InterPro" id="IPR023313">
    <property type="entry name" value="UBQ-conjugating_AS"/>
</dbReference>
<dbReference type="SMART" id="SM00212">
    <property type="entry name" value="UBCc"/>
    <property type="match status" value="1"/>
</dbReference>
<dbReference type="EMBL" id="CAJNRF010000495">
    <property type="protein sequence ID" value="CAF1964037.1"/>
    <property type="molecule type" value="Genomic_DNA"/>
</dbReference>
<keyword evidence="11" id="KW-1185">Reference proteome</keyword>
<feature type="domain" description="UBC core" evidence="5">
    <location>
        <begin position="8"/>
        <end position="170"/>
    </location>
</feature>
<dbReference type="Proteomes" id="UP000663866">
    <property type="component" value="Unassembled WGS sequence"/>
</dbReference>
<dbReference type="GO" id="GO:0016740">
    <property type="term" value="F:transferase activity"/>
    <property type="evidence" value="ECO:0007669"/>
    <property type="project" value="UniProtKB-KW"/>
</dbReference>
<dbReference type="OrthoDB" id="10003983at2759"/>
<comment type="similarity">
    <text evidence="4">Belongs to the ubiquitin-conjugating enzyme family.</text>
</comment>
<dbReference type="InterPro" id="IPR016135">
    <property type="entry name" value="UBQ-conjugating_enzyme/RWD"/>
</dbReference>
<dbReference type="InterPro" id="IPR050113">
    <property type="entry name" value="Ub_conjugating_enzyme"/>
</dbReference>
<evidence type="ECO:0000313" key="10">
    <source>
        <dbReference type="EMBL" id="CAF4047925.1"/>
    </source>
</evidence>
<evidence type="ECO:0000256" key="2">
    <source>
        <dbReference type="ARBA" id="ARBA00022786"/>
    </source>
</evidence>
<feature type="active site" description="Glycyl thioester intermediate" evidence="3">
    <location>
        <position position="106"/>
    </location>
</feature>
<dbReference type="Proteomes" id="UP000663856">
    <property type="component" value="Unassembled WGS sequence"/>
</dbReference>
<dbReference type="PROSITE" id="PS00183">
    <property type="entry name" value="UBC_1"/>
    <property type="match status" value="1"/>
</dbReference>
<evidence type="ECO:0000313" key="7">
    <source>
        <dbReference type="EMBL" id="CAF1964037.1"/>
    </source>
</evidence>
<keyword evidence="1" id="KW-0808">Transferase</keyword>
<dbReference type="PANTHER" id="PTHR24067">
    <property type="entry name" value="UBIQUITIN-CONJUGATING ENZYME E2"/>
    <property type="match status" value="1"/>
</dbReference>
<dbReference type="PROSITE" id="PS50127">
    <property type="entry name" value="UBC_2"/>
    <property type="match status" value="1"/>
</dbReference>
<dbReference type="Proteomes" id="UP000663842">
    <property type="component" value="Unassembled WGS sequence"/>
</dbReference>
<dbReference type="Pfam" id="PF00179">
    <property type="entry name" value="UQ_con"/>
    <property type="match status" value="1"/>
</dbReference>
<dbReference type="EMBL" id="CAJNRG010000579">
    <property type="protein sequence ID" value="CAF2010224.1"/>
    <property type="molecule type" value="Genomic_DNA"/>
</dbReference>
<organism evidence="8 12">
    <name type="scientific">Rotaria magnacalcarata</name>
    <dbReference type="NCBI Taxonomy" id="392030"/>
    <lineage>
        <taxon>Eukaryota</taxon>
        <taxon>Metazoa</taxon>
        <taxon>Spiralia</taxon>
        <taxon>Gnathifera</taxon>
        <taxon>Rotifera</taxon>
        <taxon>Eurotatoria</taxon>
        <taxon>Bdelloidea</taxon>
        <taxon>Philodinida</taxon>
        <taxon>Philodinidae</taxon>
        <taxon>Rotaria</taxon>
    </lineage>
</organism>
<dbReference type="GO" id="GO:0005524">
    <property type="term" value="F:ATP binding"/>
    <property type="evidence" value="ECO:0007669"/>
    <property type="project" value="UniProtKB-UniRule"/>
</dbReference>
<sequence>MSKSDPNLRAKRAYSNVNQLKNIGPKSNAPFKFILETTPFSDDEDATPPTGDWVITGRVLPNSDLYKTGSIRIQLVVSPEYPFVPPKVYVRSPMYHPNIDKNGEVCIDMLSNKDSWKPQNSFVAIIEEIIKIIDNPATDHVKHPEAASLFDTNKVEYERIAKDLFMKNFLPRD</sequence>
<evidence type="ECO:0000313" key="11">
    <source>
        <dbReference type="Proteomes" id="UP000663866"/>
    </source>
</evidence>
<proteinExistence type="inferred from homology"/>
<dbReference type="Gene3D" id="3.10.110.10">
    <property type="entry name" value="Ubiquitin Conjugating Enzyme"/>
    <property type="match status" value="1"/>
</dbReference>
<dbReference type="EMBL" id="CAJOBF010001754">
    <property type="protein sequence ID" value="CAF3980703.1"/>
    <property type="molecule type" value="Genomic_DNA"/>
</dbReference>
<accession>A0A816MNY6</accession>
<keyword evidence="2 4" id="KW-0833">Ubl conjugation pathway</keyword>
<dbReference type="EMBL" id="CAJOBG010003145">
    <property type="protein sequence ID" value="CAF4047925.1"/>
    <property type="molecule type" value="Genomic_DNA"/>
</dbReference>
<name>A0A816MNY6_9BILA</name>
<keyword evidence="4" id="KW-0067">ATP-binding</keyword>
<keyword evidence="4" id="KW-0547">Nucleotide-binding</keyword>
<dbReference type="Proteomes" id="UP000663834">
    <property type="component" value="Unassembled WGS sequence"/>
</dbReference>
<evidence type="ECO:0000313" key="9">
    <source>
        <dbReference type="EMBL" id="CAF3980703.1"/>
    </source>
</evidence>
<evidence type="ECO:0000256" key="4">
    <source>
        <dbReference type="RuleBase" id="RU362109"/>
    </source>
</evidence>
<evidence type="ECO:0000313" key="8">
    <source>
        <dbReference type="EMBL" id="CAF2010224.1"/>
    </source>
</evidence>
<evidence type="ECO:0000256" key="3">
    <source>
        <dbReference type="PROSITE-ProRule" id="PRU10133"/>
    </source>
</evidence>
<dbReference type="Proteomes" id="UP000663887">
    <property type="component" value="Unassembled WGS sequence"/>
</dbReference>
<reference evidence="8" key="1">
    <citation type="submission" date="2021-02" db="EMBL/GenBank/DDBJ databases">
        <authorList>
            <person name="Nowell W R."/>
        </authorList>
    </citation>
    <scope>NUCLEOTIDE SEQUENCE</scope>
</reference>
<evidence type="ECO:0000313" key="12">
    <source>
        <dbReference type="Proteomes" id="UP000663887"/>
    </source>
</evidence>
<dbReference type="SUPFAM" id="SSF54495">
    <property type="entry name" value="UBC-like"/>
    <property type="match status" value="1"/>
</dbReference>
<comment type="caution">
    <text evidence="8">The sequence shown here is derived from an EMBL/GenBank/DDBJ whole genome shotgun (WGS) entry which is preliminary data.</text>
</comment>
<gene>
    <name evidence="6" type="ORF">KQP761_LOCUS37276</name>
    <name evidence="10" type="ORF">OVN521_LOCUS17806</name>
    <name evidence="9" type="ORF">UXM345_LOCUS15028</name>
    <name evidence="7" type="ORF">WKI299_LOCUS2987</name>
    <name evidence="8" type="ORF">XDN619_LOCUS3734</name>
</gene>
<dbReference type="EMBL" id="CAJNOW010021122">
    <property type="protein sequence ID" value="CAF1682872.1"/>
    <property type="molecule type" value="Genomic_DNA"/>
</dbReference>